<reference evidence="3" key="1">
    <citation type="submission" date="2014-09" db="EMBL/GenBank/DDBJ databases">
        <title>Whole genome shotgun sequence of Streptomyces sp. NBRC 110027.</title>
        <authorList>
            <person name="Komaki H."/>
            <person name="Ichikawa N."/>
            <person name="Katano-Makiyama Y."/>
            <person name="Hosoyama A."/>
            <person name="Hashimoto M."/>
            <person name="Uohara A."/>
            <person name="Kitahashi Y."/>
            <person name="Ohji S."/>
            <person name="Kimura A."/>
            <person name="Yamazoe A."/>
            <person name="Igarashi Y."/>
            <person name="Fujita N."/>
        </authorList>
    </citation>
    <scope>NUCLEOTIDE SEQUENCE [LARGE SCALE GENOMIC DNA]</scope>
    <source>
        <strain evidence="3">NBRC 110027</strain>
    </source>
</reference>
<protein>
    <submittedName>
        <fullName evidence="2">Uncharacterized protein</fullName>
    </submittedName>
</protein>
<sequence>MKPSGRKSYPAAKVHLLKPATQALKTGARPAKAREPSAHLRTRAKKAAGAHRRAKGSAPQPFPAIGTGSPPTVEPLAAPRHAGTPNGARGGAIRREKTGFSRSGVVATAGLSPTPGRG</sequence>
<evidence type="ECO:0000256" key="1">
    <source>
        <dbReference type="SAM" id="MobiDB-lite"/>
    </source>
</evidence>
<gene>
    <name evidence="2" type="ORF">TPA0598_03_05860</name>
</gene>
<accession>A0A0P4R4X4</accession>
<feature type="compositionally biased region" description="Basic residues" evidence="1">
    <location>
        <begin position="40"/>
        <end position="55"/>
    </location>
</feature>
<name>A0A0P4R4X4_9ACTN</name>
<organism evidence="2 3">
    <name type="scientific">Streptomyces lydicamycinicus</name>
    <dbReference type="NCBI Taxonomy" id="1546107"/>
    <lineage>
        <taxon>Bacteria</taxon>
        <taxon>Bacillati</taxon>
        <taxon>Actinomycetota</taxon>
        <taxon>Actinomycetes</taxon>
        <taxon>Kitasatosporales</taxon>
        <taxon>Streptomycetaceae</taxon>
        <taxon>Streptomyces</taxon>
    </lineage>
</organism>
<evidence type="ECO:0000313" key="2">
    <source>
        <dbReference type="EMBL" id="GAO08125.1"/>
    </source>
</evidence>
<comment type="caution">
    <text evidence="2">The sequence shown here is derived from an EMBL/GenBank/DDBJ whole genome shotgun (WGS) entry which is preliminary data.</text>
</comment>
<reference evidence="2 3" key="2">
    <citation type="journal article" date="2015" name="Stand. Genomic Sci.">
        <title>Draft genome sequence of marine-derived Streptomyces sp. TP-A0598, a producer of anti-MRSA antibiotic lydicamycins.</title>
        <authorList>
            <person name="Komaki H."/>
            <person name="Ichikawa N."/>
            <person name="Hosoyama A."/>
            <person name="Fujita N."/>
            <person name="Igarashi Y."/>
        </authorList>
    </citation>
    <scope>NUCLEOTIDE SEQUENCE [LARGE SCALE GENOMIC DNA]</scope>
    <source>
        <strain evidence="2 3">NBRC 110027</strain>
    </source>
</reference>
<keyword evidence="3" id="KW-1185">Reference proteome</keyword>
<evidence type="ECO:0000313" key="3">
    <source>
        <dbReference type="Proteomes" id="UP000048965"/>
    </source>
</evidence>
<dbReference type="Proteomes" id="UP000048965">
    <property type="component" value="Unassembled WGS sequence"/>
</dbReference>
<dbReference type="AlphaFoldDB" id="A0A0P4R4X4"/>
<proteinExistence type="predicted"/>
<feature type="region of interest" description="Disordered" evidence="1">
    <location>
        <begin position="1"/>
        <end position="118"/>
    </location>
</feature>
<dbReference type="EMBL" id="BBNO01000003">
    <property type="protein sequence ID" value="GAO08125.1"/>
    <property type="molecule type" value="Genomic_DNA"/>
</dbReference>